<keyword evidence="3" id="KW-1185">Reference proteome</keyword>
<dbReference type="InterPro" id="IPR011717">
    <property type="entry name" value="TPR-4"/>
</dbReference>
<comment type="caution">
    <text evidence="2">The sequence shown here is derived from an EMBL/GenBank/DDBJ whole genome shotgun (WGS) entry which is preliminary data.</text>
</comment>
<dbReference type="InterPro" id="IPR019734">
    <property type="entry name" value="TPR_rpt"/>
</dbReference>
<dbReference type="PROSITE" id="PS50005">
    <property type="entry name" value="TPR"/>
    <property type="match status" value="1"/>
</dbReference>
<keyword evidence="1" id="KW-0802">TPR repeat</keyword>
<feature type="repeat" description="TPR" evidence="1">
    <location>
        <begin position="162"/>
        <end position="195"/>
    </location>
</feature>
<dbReference type="SUPFAM" id="SSF48452">
    <property type="entry name" value="TPR-like"/>
    <property type="match status" value="1"/>
</dbReference>
<accession>A0ABT6CLD2</accession>
<gene>
    <name evidence="2" type="ORF">POM99_14025</name>
</gene>
<organism evidence="2 3">
    <name type="scientific">Novosphingobium cyanobacteriorum</name>
    <dbReference type="NCBI Taxonomy" id="3024215"/>
    <lineage>
        <taxon>Bacteria</taxon>
        <taxon>Pseudomonadati</taxon>
        <taxon>Pseudomonadota</taxon>
        <taxon>Alphaproteobacteria</taxon>
        <taxon>Sphingomonadales</taxon>
        <taxon>Sphingomonadaceae</taxon>
        <taxon>Novosphingobium</taxon>
    </lineage>
</organism>
<dbReference type="InterPro" id="IPR011990">
    <property type="entry name" value="TPR-like_helical_dom_sf"/>
</dbReference>
<evidence type="ECO:0000313" key="2">
    <source>
        <dbReference type="EMBL" id="MDF8334324.1"/>
    </source>
</evidence>
<dbReference type="EMBL" id="JAROCY010000013">
    <property type="protein sequence ID" value="MDF8334324.1"/>
    <property type="molecule type" value="Genomic_DNA"/>
</dbReference>
<dbReference type="Proteomes" id="UP001222770">
    <property type="component" value="Unassembled WGS sequence"/>
</dbReference>
<reference evidence="2 3" key="1">
    <citation type="submission" date="2023-03" db="EMBL/GenBank/DDBJ databases">
        <title>Novosphingobium cyanobacteriorum sp. nov., isolated from a eutrophic reservoir during the Microcystis bloom period.</title>
        <authorList>
            <person name="Kang M."/>
            <person name="Le V."/>
            <person name="Ko S.-R."/>
            <person name="Lee S.-A."/>
            <person name="Ahn C.-Y."/>
        </authorList>
    </citation>
    <scope>NUCLEOTIDE SEQUENCE [LARGE SCALE GENOMIC DNA]</scope>
    <source>
        <strain evidence="2 3">HBC54</strain>
    </source>
</reference>
<evidence type="ECO:0008006" key="4">
    <source>
        <dbReference type="Google" id="ProtNLM"/>
    </source>
</evidence>
<evidence type="ECO:0000256" key="1">
    <source>
        <dbReference type="PROSITE-ProRule" id="PRU00339"/>
    </source>
</evidence>
<dbReference type="RefSeq" id="WP_277278889.1">
    <property type="nucleotide sequence ID" value="NZ_JAROCY010000013.1"/>
</dbReference>
<dbReference type="Pfam" id="PF07721">
    <property type="entry name" value="TPR_4"/>
    <property type="match status" value="1"/>
</dbReference>
<proteinExistence type="predicted"/>
<dbReference type="SMART" id="SM00028">
    <property type="entry name" value="TPR"/>
    <property type="match status" value="2"/>
</dbReference>
<dbReference type="Gene3D" id="1.25.40.10">
    <property type="entry name" value="Tetratricopeptide repeat domain"/>
    <property type="match status" value="1"/>
</dbReference>
<sequence>MATPAGAMTNEEASAAFQRALSERDRGNVPGVIPQLDPVIAAMEEMQKTQGVYCADNQAQTLLILSQHAMSKDARSAIVVDGTYCMALFFKGFVLIDLGRPTEAEAFLRRAHETAPFNAQYLNEYAEWHKSMGHWQQAHDLFAKAAGLAEMADKAVHDAYLARALRGMGYTEIELGKLDEAERHMKQSQKYEPDSNAARHELEYIESLRRKAARSTS</sequence>
<protein>
    <recommendedName>
        <fullName evidence="4">Tetratricopeptide repeat protein</fullName>
    </recommendedName>
</protein>
<evidence type="ECO:0000313" key="3">
    <source>
        <dbReference type="Proteomes" id="UP001222770"/>
    </source>
</evidence>
<name>A0ABT6CLD2_9SPHN</name>